<sequence>MATPLGARHDLFQVLEGCQRYADELIETHDITARMALCGRLLAGMEVMRGLLNTPLPPHLIARLTVEDAQELPGLIACDSETLREYCAALILILLNHQESPEQEKMIIGVLYELIDLLARDLKAPRFLRTPTGLVTLEGEPLPQVH</sequence>
<reference evidence="1 2" key="1">
    <citation type="submission" date="2018-03" db="EMBL/GenBank/DDBJ databases">
        <title>Draft genome sequence of the first documented clinical Siccibacter turicensis isolate in Austria.</title>
        <authorList>
            <person name="Lepuschitz S."/>
            <person name="Pekard-Amenitsch S."/>
            <person name="Haunold R."/>
            <person name="Schill S."/>
            <person name="Mach R."/>
            <person name="Allerberger F."/>
            <person name="Ruppitsch W."/>
            <person name="Forsythe S.J."/>
        </authorList>
    </citation>
    <scope>NUCLEOTIDE SEQUENCE [LARGE SCALE GENOMIC DNA]</scope>
    <source>
        <strain evidence="1 2">6100069499-17</strain>
    </source>
</reference>
<accession>A0A2P8VI09</accession>
<protein>
    <submittedName>
        <fullName evidence="1">Uncharacterized protein</fullName>
    </submittedName>
</protein>
<proteinExistence type="predicted"/>
<comment type="caution">
    <text evidence="1">The sequence shown here is derived from an EMBL/GenBank/DDBJ whole genome shotgun (WGS) entry which is preliminary data.</text>
</comment>
<organism evidence="1 2">
    <name type="scientific">Siccibacter turicensis</name>
    <dbReference type="NCBI Taxonomy" id="357233"/>
    <lineage>
        <taxon>Bacteria</taxon>
        <taxon>Pseudomonadati</taxon>
        <taxon>Pseudomonadota</taxon>
        <taxon>Gammaproteobacteria</taxon>
        <taxon>Enterobacterales</taxon>
        <taxon>Enterobacteriaceae</taxon>
        <taxon>Siccibacter</taxon>
    </lineage>
</organism>
<name>A0A2P8VI09_9ENTR</name>
<evidence type="ECO:0000313" key="2">
    <source>
        <dbReference type="Proteomes" id="UP000240212"/>
    </source>
</evidence>
<dbReference type="EMBL" id="PYEP01000005">
    <property type="protein sequence ID" value="PSN07199.1"/>
    <property type="molecule type" value="Genomic_DNA"/>
</dbReference>
<keyword evidence="2" id="KW-1185">Reference proteome</keyword>
<gene>
    <name evidence="1" type="ORF">C7G83_13130</name>
</gene>
<evidence type="ECO:0000313" key="1">
    <source>
        <dbReference type="EMBL" id="PSN07199.1"/>
    </source>
</evidence>
<dbReference type="Proteomes" id="UP000240212">
    <property type="component" value="Unassembled WGS sequence"/>
</dbReference>
<dbReference type="AlphaFoldDB" id="A0A2P8VI09"/>